<evidence type="ECO:0000313" key="1">
    <source>
        <dbReference type="EMBL" id="KAH7127268.1"/>
    </source>
</evidence>
<dbReference type="Proteomes" id="UP000738349">
    <property type="component" value="Unassembled WGS sequence"/>
</dbReference>
<comment type="caution">
    <text evidence="1">The sequence shown here is derived from an EMBL/GenBank/DDBJ whole genome shotgun (WGS) entry which is preliminary data.</text>
</comment>
<name>A0A9P9DXW3_9HYPO</name>
<gene>
    <name evidence="1" type="ORF">EDB81DRAFT_809001</name>
</gene>
<accession>A0A9P9DXW3</accession>
<sequence>MPCRLRQCFDCQGYGHIGTQCKATTRVEEPNPVLRLRKPLASDLGSFIPNWRRTGSFSVQEYQ</sequence>
<evidence type="ECO:0008006" key="3">
    <source>
        <dbReference type="Google" id="ProtNLM"/>
    </source>
</evidence>
<dbReference type="EMBL" id="JAGMUV010000019">
    <property type="protein sequence ID" value="KAH7127268.1"/>
    <property type="molecule type" value="Genomic_DNA"/>
</dbReference>
<protein>
    <recommendedName>
        <fullName evidence="3">CCHC-type domain-containing protein</fullName>
    </recommendedName>
</protein>
<proteinExistence type="predicted"/>
<organism evidence="1 2">
    <name type="scientific">Dactylonectria macrodidyma</name>
    <dbReference type="NCBI Taxonomy" id="307937"/>
    <lineage>
        <taxon>Eukaryota</taxon>
        <taxon>Fungi</taxon>
        <taxon>Dikarya</taxon>
        <taxon>Ascomycota</taxon>
        <taxon>Pezizomycotina</taxon>
        <taxon>Sordariomycetes</taxon>
        <taxon>Hypocreomycetidae</taxon>
        <taxon>Hypocreales</taxon>
        <taxon>Nectriaceae</taxon>
        <taxon>Dactylonectria</taxon>
    </lineage>
</organism>
<reference evidence="1" key="1">
    <citation type="journal article" date="2021" name="Nat. Commun.">
        <title>Genetic determinants of endophytism in the Arabidopsis root mycobiome.</title>
        <authorList>
            <person name="Mesny F."/>
            <person name="Miyauchi S."/>
            <person name="Thiergart T."/>
            <person name="Pickel B."/>
            <person name="Atanasova L."/>
            <person name="Karlsson M."/>
            <person name="Huettel B."/>
            <person name="Barry K.W."/>
            <person name="Haridas S."/>
            <person name="Chen C."/>
            <person name="Bauer D."/>
            <person name="Andreopoulos W."/>
            <person name="Pangilinan J."/>
            <person name="LaButti K."/>
            <person name="Riley R."/>
            <person name="Lipzen A."/>
            <person name="Clum A."/>
            <person name="Drula E."/>
            <person name="Henrissat B."/>
            <person name="Kohler A."/>
            <person name="Grigoriev I.V."/>
            <person name="Martin F.M."/>
            <person name="Hacquard S."/>
        </authorList>
    </citation>
    <scope>NUCLEOTIDE SEQUENCE</scope>
    <source>
        <strain evidence="1">MPI-CAGE-AT-0147</strain>
    </source>
</reference>
<dbReference type="OrthoDB" id="4849548at2759"/>
<dbReference type="AlphaFoldDB" id="A0A9P9DXW3"/>
<keyword evidence="2" id="KW-1185">Reference proteome</keyword>
<evidence type="ECO:0000313" key="2">
    <source>
        <dbReference type="Proteomes" id="UP000738349"/>
    </source>
</evidence>